<reference evidence="3" key="1">
    <citation type="submission" date="2023-07" db="EMBL/GenBank/DDBJ databases">
        <title>Thauera sp. CAU 1555 isolated from sand of Yaerae Beach.</title>
        <authorList>
            <person name="Kim W."/>
        </authorList>
    </citation>
    <scope>NUCLEOTIDE SEQUENCE [LARGE SCALE GENOMIC DNA]</scope>
    <source>
        <strain evidence="3">CAU 1555</strain>
    </source>
</reference>
<comment type="caution">
    <text evidence="2">The sequence shown here is derived from an EMBL/GenBank/DDBJ whole genome shotgun (WGS) entry which is preliminary data.</text>
</comment>
<evidence type="ECO:0000313" key="2">
    <source>
        <dbReference type="EMBL" id="MBD8504182.1"/>
    </source>
</evidence>
<dbReference type="RefSeq" id="WP_187718954.1">
    <property type="nucleotide sequence ID" value="NZ_JACTAH010000002.1"/>
</dbReference>
<evidence type="ECO:0000256" key="1">
    <source>
        <dbReference type="SAM" id="MobiDB-lite"/>
    </source>
</evidence>
<protein>
    <submittedName>
        <fullName evidence="2">Uncharacterized protein</fullName>
    </submittedName>
</protein>
<feature type="compositionally biased region" description="Gly residues" evidence="1">
    <location>
        <begin position="58"/>
        <end position="80"/>
    </location>
</feature>
<dbReference type="EMBL" id="JACYTO010000002">
    <property type="protein sequence ID" value="MBD8504182.1"/>
    <property type="molecule type" value="Genomic_DNA"/>
</dbReference>
<accession>A0ABR9BCW0</accession>
<sequence length="117" mass="12122">MNAPKPVSPRARMQALQAIPDSQRTDAEWDELNELEIMFAPGNRIGTPDRSGPAVDRNGGGGGQSRRKGGGGQRPQGGGNAAQPGSAPQGGEQGAGAKKPARKFRKKPRSKDKAPAA</sequence>
<keyword evidence="3" id="KW-1185">Reference proteome</keyword>
<feature type="region of interest" description="Disordered" evidence="1">
    <location>
        <begin position="1"/>
        <end position="25"/>
    </location>
</feature>
<evidence type="ECO:0000313" key="3">
    <source>
        <dbReference type="Proteomes" id="UP000603602"/>
    </source>
</evidence>
<feature type="compositionally biased region" description="Basic residues" evidence="1">
    <location>
        <begin position="99"/>
        <end position="110"/>
    </location>
</feature>
<proteinExistence type="predicted"/>
<feature type="compositionally biased region" description="Low complexity" evidence="1">
    <location>
        <begin position="81"/>
        <end position="98"/>
    </location>
</feature>
<feature type="region of interest" description="Disordered" evidence="1">
    <location>
        <begin position="40"/>
        <end position="117"/>
    </location>
</feature>
<name>A0ABR9BCW0_9RHOO</name>
<organism evidence="2 3">
    <name type="scientific">Thauera sedimentorum</name>
    <dbReference type="NCBI Taxonomy" id="2767595"/>
    <lineage>
        <taxon>Bacteria</taxon>
        <taxon>Pseudomonadati</taxon>
        <taxon>Pseudomonadota</taxon>
        <taxon>Betaproteobacteria</taxon>
        <taxon>Rhodocyclales</taxon>
        <taxon>Zoogloeaceae</taxon>
        <taxon>Thauera</taxon>
    </lineage>
</organism>
<gene>
    <name evidence="2" type="ORF">IFO67_14900</name>
</gene>
<dbReference type="Proteomes" id="UP000603602">
    <property type="component" value="Unassembled WGS sequence"/>
</dbReference>